<feature type="domain" description="Methyltransferase" evidence="4">
    <location>
        <begin position="46"/>
        <end position="136"/>
    </location>
</feature>
<evidence type="ECO:0000256" key="3">
    <source>
        <dbReference type="SAM" id="MobiDB-lite"/>
    </source>
</evidence>
<dbReference type="CDD" id="cd02440">
    <property type="entry name" value="AdoMet_MTases"/>
    <property type="match status" value="1"/>
</dbReference>
<protein>
    <submittedName>
        <fullName evidence="5">SAM-dependent methyltransferase</fullName>
        <ecNumber evidence="5">2.1.1.-</ecNumber>
    </submittedName>
</protein>
<dbReference type="PANTHER" id="PTHR44942">
    <property type="entry name" value="METHYLTRANSF_11 DOMAIN-CONTAINING PROTEIN"/>
    <property type="match status" value="1"/>
</dbReference>
<dbReference type="Proteomes" id="UP000006878">
    <property type="component" value="Chromosome"/>
</dbReference>
<reference evidence="6" key="2">
    <citation type="submission" date="2010-07" db="EMBL/GenBank/DDBJ databases">
        <title>Complete genome sequence of Arthrobacter arilaitensis (strain DSM 16368 / CIP 108037 / JCM 13566 / Re117).</title>
        <authorList>
            <person name="Genoscope."/>
        </authorList>
    </citation>
    <scope>NUCLEOTIDE SEQUENCE [LARGE SCALE GENOMIC DNA]</scope>
    <source>
        <strain evidence="6">DSM 16368 / CIP 108037 / IAM 15318 / JCM 13566 / Re117</strain>
    </source>
</reference>
<dbReference type="EMBL" id="FQ311875">
    <property type="protein sequence ID" value="CBT74616.1"/>
    <property type="molecule type" value="Genomic_DNA"/>
</dbReference>
<keyword evidence="2 5" id="KW-0808">Transferase</keyword>
<dbReference type="Gene3D" id="3.40.50.150">
    <property type="entry name" value="Vaccinia Virus protein VP39"/>
    <property type="match status" value="1"/>
</dbReference>
<accession>A0ABP1TZV6</accession>
<dbReference type="RefSeq" id="WP_013347769.1">
    <property type="nucleotide sequence ID" value="NC_014550.1"/>
</dbReference>
<organism evidence="5 6">
    <name type="scientific">Glutamicibacter arilaitensis (strain DSM 16368 / CIP 108037 / IAM 15318 / JCM 13566 / NCIMB 14258 / Re117)</name>
    <name type="common">Arthrobacter arilaitensis</name>
    <dbReference type="NCBI Taxonomy" id="861360"/>
    <lineage>
        <taxon>Bacteria</taxon>
        <taxon>Bacillati</taxon>
        <taxon>Actinomycetota</taxon>
        <taxon>Actinomycetes</taxon>
        <taxon>Micrococcales</taxon>
        <taxon>Micrococcaceae</taxon>
        <taxon>Glutamicibacter</taxon>
    </lineage>
</organism>
<keyword evidence="1 5" id="KW-0489">Methyltransferase</keyword>
<dbReference type="SUPFAM" id="SSF53335">
    <property type="entry name" value="S-adenosyl-L-methionine-dependent methyltransferases"/>
    <property type="match status" value="1"/>
</dbReference>
<proteinExistence type="predicted"/>
<evidence type="ECO:0000256" key="1">
    <source>
        <dbReference type="ARBA" id="ARBA00022603"/>
    </source>
</evidence>
<dbReference type="EC" id="2.1.1.-" evidence="5"/>
<feature type="region of interest" description="Disordered" evidence="3">
    <location>
        <begin position="180"/>
        <end position="201"/>
    </location>
</feature>
<dbReference type="GeneID" id="303183996"/>
<dbReference type="GO" id="GO:0032259">
    <property type="term" value="P:methylation"/>
    <property type="evidence" value="ECO:0007669"/>
    <property type="project" value="UniProtKB-KW"/>
</dbReference>
<dbReference type="InterPro" id="IPR029063">
    <property type="entry name" value="SAM-dependent_MTases_sf"/>
</dbReference>
<dbReference type="Pfam" id="PF13649">
    <property type="entry name" value="Methyltransf_25"/>
    <property type="match status" value="1"/>
</dbReference>
<dbReference type="PANTHER" id="PTHR44942:SF4">
    <property type="entry name" value="METHYLTRANSFERASE TYPE 11 DOMAIN-CONTAINING PROTEIN"/>
    <property type="match status" value="1"/>
</dbReference>
<dbReference type="InterPro" id="IPR051052">
    <property type="entry name" value="Diverse_substrate_MTase"/>
</dbReference>
<evidence type="ECO:0000259" key="4">
    <source>
        <dbReference type="Pfam" id="PF13649"/>
    </source>
</evidence>
<gene>
    <name evidence="5" type="ordered locus">AARI_03800</name>
</gene>
<sequence length="201" mass="22222">MTVDRVRDAYAYRASEYIDLLGSIDATATEDQELVGAWSQKRDGLILDVGCGPGQWTNFLHATGAEVVGIDPVHEFVVDAQARYPQVDYRLGQAENLDVPDASVAGILAWYSLIHTNPSDLGAVLDEFARVLRPGGSLLLGFFEGPELMPFDHAVTTAYFWPIPELTHRLDQARFTVTETQTRTDEGSRPHGAIIARREHV</sequence>
<dbReference type="GO" id="GO:0008168">
    <property type="term" value="F:methyltransferase activity"/>
    <property type="evidence" value="ECO:0007669"/>
    <property type="project" value="UniProtKB-KW"/>
</dbReference>
<dbReference type="InterPro" id="IPR041698">
    <property type="entry name" value="Methyltransf_25"/>
</dbReference>
<evidence type="ECO:0000313" key="6">
    <source>
        <dbReference type="Proteomes" id="UP000006878"/>
    </source>
</evidence>
<evidence type="ECO:0000256" key="2">
    <source>
        <dbReference type="ARBA" id="ARBA00022679"/>
    </source>
</evidence>
<keyword evidence="6" id="KW-1185">Reference proteome</keyword>
<name>A0ABP1TZV6_GLUAR</name>
<reference evidence="6" key="1">
    <citation type="journal article" date="2010" name="PLoS ONE">
        <title>The Arthrobacter arilaitensis Re117 genome sequence reveals its genetic adaptation to the surface of cheese.</title>
        <authorList>
            <person name="Monnet C."/>
            <person name="Loux V."/>
            <person name="Gibrat J.F."/>
            <person name="Spinnler E."/>
            <person name="Barbe V."/>
            <person name="Vacherie B."/>
            <person name="Gavory F."/>
            <person name="Gourbeyre E."/>
            <person name="Siguier P."/>
            <person name="Chandler M."/>
            <person name="Elleuch R."/>
            <person name="Irlinger F."/>
            <person name="Vallaeys T."/>
        </authorList>
    </citation>
    <scope>NUCLEOTIDE SEQUENCE</scope>
    <source>
        <strain evidence="6">DSM 16368 / CIP 108037 / IAM 15318 / JCM 13566 / Re117</strain>
    </source>
</reference>
<evidence type="ECO:0000313" key="5">
    <source>
        <dbReference type="EMBL" id="CBT74616.1"/>
    </source>
</evidence>